<evidence type="ECO:0000256" key="2">
    <source>
        <dbReference type="ARBA" id="ARBA00022654"/>
    </source>
</evidence>
<dbReference type="GO" id="GO:0009372">
    <property type="term" value="P:quorum sensing"/>
    <property type="evidence" value="ECO:0007669"/>
    <property type="project" value="UniProtKB-KW"/>
</dbReference>
<keyword evidence="5" id="KW-0378">Hydrolase</keyword>
<keyword evidence="6 8" id="KW-1133">Transmembrane helix</keyword>
<dbReference type="Proteomes" id="UP000224317">
    <property type="component" value="Unassembled WGS sequence"/>
</dbReference>
<keyword evidence="2" id="KW-0673">Quorum sensing</keyword>
<evidence type="ECO:0000256" key="3">
    <source>
        <dbReference type="ARBA" id="ARBA00022670"/>
    </source>
</evidence>
<dbReference type="RefSeq" id="WP_099413206.1">
    <property type="nucleotide sequence ID" value="NZ_PDYH01000022.1"/>
</dbReference>
<reference evidence="9" key="1">
    <citation type="submission" date="2017-10" db="EMBL/GenBank/DDBJ databases">
        <title>Resolving the taxonomy of Roseburia spp., Eubacterium rectale and Agathobacter spp. through phylogenomic analysis.</title>
        <authorList>
            <person name="Sheridan P.O."/>
            <person name="Walker A.W."/>
            <person name="Duncan S.H."/>
            <person name="Scott K.P."/>
            <person name="Toole P.W.O."/>
            <person name="Luis P."/>
            <person name="Flint H.J."/>
        </authorList>
    </citation>
    <scope>NUCLEOTIDE SEQUENCE [LARGE SCALE GENOMIC DNA]</scope>
    <source>
        <strain evidence="9">JK10</strain>
    </source>
</reference>
<evidence type="ECO:0000256" key="8">
    <source>
        <dbReference type="SAM" id="Phobius"/>
    </source>
</evidence>
<dbReference type="GO" id="GO:0016020">
    <property type="term" value="C:membrane"/>
    <property type="evidence" value="ECO:0007669"/>
    <property type="project" value="InterPro"/>
</dbReference>
<evidence type="ECO:0008006" key="11">
    <source>
        <dbReference type="Google" id="ProtNLM"/>
    </source>
</evidence>
<evidence type="ECO:0000256" key="6">
    <source>
        <dbReference type="ARBA" id="ARBA00022989"/>
    </source>
</evidence>
<feature type="transmembrane region" description="Helical" evidence="8">
    <location>
        <begin position="104"/>
        <end position="122"/>
    </location>
</feature>
<keyword evidence="10" id="KW-1185">Reference proteome</keyword>
<proteinExistence type="predicted"/>
<feature type="transmembrane region" description="Helical" evidence="8">
    <location>
        <begin position="164"/>
        <end position="182"/>
    </location>
</feature>
<sequence length="192" mass="21915">MNTLSKAIIQKLVSLTNTTNDTEDLFVYYYGMECFLNNMFAFSVIIIFSIITNCFFETIVFLIMFILLRHHEGGYHAPTNSLCLFFSITIGISVRLLLKCSTFILQYNYQLLILSFLICLFLAPIDSTKIKLNQKQKLQEKLFALGIIILAALLSLFIPTNYSISLISSITIVHLLLITAYIKHAAHHLHII</sequence>
<dbReference type="GO" id="GO:0006508">
    <property type="term" value="P:proteolysis"/>
    <property type="evidence" value="ECO:0007669"/>
    <property type="project" value="UniProtKB-KW"/>
</dbReference>
<evidence type="ECO:0000313" key="9">
    <source>
        <dbReference type="EMBL" id="PHU40207.1"/>
    </source>
</evidence>
<organism evidence="9 10">
    <name type="scientific">Pseudobutyrivibrio ruminis</name>
    <dbReference type="NCBI Taxonomy" id="46206"/>
    <lineage>
        <taxon>Bacteria</taxon>
        <taxon>Bacillati</taxon>
        <taxon>Bacillota</taxon>
        <taxon>Clostridia</taxon>
        <taxon>Lachnospirales</taxon>
        <taxon>Lachnospiraceae</taxon>
        <taxon>Pseudobutyrivibrio</taxon>
    </lineage>
</organism>
<protein>
    <recommendedName>
        <fullName evidence="11">Accessory gene regulator B</fullName>
    </recommendedName>
</protein>
<name>A0A2G3EAE6_9FIRM</name>
<feature type="transmembrane region" description="Helical" evidence="8">
    <location>
        <begin position="39"/>
        <end position="68"/>
    </location>
</feature>
<dbReference type="Pfam" id="PF04647">
    <property type="entry name" value="AgrB"/>
    <property type="match status" value="1"/>
</dbReference>
<feature type="transmembrane region" description="Helical" evidence="8">
    <location>
        <begin position="80"/>
        <end position="98"/>
    </location>
</feature>
<accession>A0A2G3EAE6</accession>
<evidence type="ECO:0000256" key="1">
    <source>
        <dbReference type="ARBA" id="ARBA00022475"/>
    </source>
</evidence>
<comment type="caution">
    <text evidence="9">The sequence shown here is derived from an EMBL/GenBank/DDBJ whole genome shotgun (WGS) entry which is preliminary data.</text>
</comment>
<keyword evidence="4 8" id="KW-0812">Transmembrane</keyword>
<evidence type="ECO:0000256" key="4">
    <source>
        <dbReference type="ARBA" id="ARBA00022692"/>
    </source>
</evidence>
<dbReference type="AlphaFoldDB" id="A0A2G3EAE6"/>
<feature type="transmembrane region" description="Helical" evidence="8">
    <location>
        <begin position="142"/>
        <end position="158"/>
    </location>
</feature>
<evidence type="ECO:0000256" key="5">
    <source>
        <dbReference type="ARBA" id="ARBA00022801"/>
    </source>
</evidence>
<dbReference type="InterPro" id="IPR006741">
    <property type="entry name" value="AgrB"/>
</dbReference>
<keyword evidence="1" id="KW-1003">Cell membrane</keyword>
<evidence type="ECO:0000313" key="10">
    <source>
        <dbReference type="Proteomes" id="UP000224317"/>
    </source>
</evidence>
<keyword evidence="7 8" id="KW-0472">Membrane</keyword>
<evidence type="ECO:0000256" key="7">
    <source>
        <dbReference type="ARBA" id="ARBA00023136"/>
    </source>
</evidence>
<dbReference type="SMART" id="SM00793">
    <property type="entry name" value="AgrB"/>
    <property type="match status" value="1"/>
</dbReference>
<gene>
    <name evidence="9" type="ORF">CSX00_06445</name>
</gene>
<dbReference type="GO" id="GO:0008233">
    <property type="term" value="F:peptidase activity"/>
    <property type="evidence" value="ECO:0007669"/>
    <property type="project" value="UniProtKB-KW"/>
</dbReference>
<dbReference type="EMBL" id="PDYH01000022">
    <property type="protein sequence ID" value="PHU40207.1"/>
    <property type="molecule type" value="Genomic_DNA"/>
</dbReference>
<keyword evidence="3" id="KW-0645">Protease</keyword>